<evidence type="ECO:0000313" key="1">
    <source>
        <dbReference type="EMBL" id="AFK39463.1"/>
    </source>
</evidence>
<name>I3SGS1_LOTJA</name>
<evidence type="ECO:0008006" key="2">
    <source>
        <dbReference type="Google" id="ProtNLM"/>
    </source>
</evidence>
<dbReference type="AlphaFoldDB" id="I3SGS1"/>
<proteinExistence type="evidence at transcript level"/>
<sequence length="166" mass="18887">MMHEFRPPNTADTINTKLPNAKNYVDHTAQEAEIWTLCRIFKRNVSQRKHTPELRLLGAKRQCVHDKSSRSMMSSAEFNTNQETYINFGASLGYYQDGQKPTISNYSSSDQRNNFHGGQLRSPTVVQQAQVNAASSNFWMNLAMSTDHFFTSDNWDELGSVVKFAA</sequence>
<accession>I3SGS1</accession>
<reference evidence="1" key="1">
    <citation type="submission" date="2012-05" db="EMBL/GenBank/DDBJ databases">
        <authorList>
            <person name="Krishnakumar V."/>
            <person name="Cheung F."/>
            <person name="Xiao Y."/>
            <person name="Chan A."/>
            <person name="Moskal W.A."/>
            <person name="Town C.D."/>
        </authorList>
    </citation>
    <scope>NUCLEOTIDE SEQUENCE</scope>
</reference>
<protein>
    <recommendedName>
        <fullName evidence="2">NAC domain-containing protein</fullName>
    </recommendedName>
</protein>
<dbReference type="EMBL" id="BT139668">
    <property type="protein sequence ID" value="AFK39463.1"/>
    <property type="molecule type" value="mRNA"/>
</dbReference>
<organism evidence="1">
    <name type="scientific">Lotus japonicus</name>
    <name type="common">Lotus corniculatus var. japonicus</name>
    <dbReference type="NCBI Taxonomy" id="34305"/>
    <lineage>
        <taxon>Eukaryota</taxon>
        <taxon>Viridiplantae</taxon>
        <taxon>Streptophyta</taxon>
        <taxon>Embryophyta</taxon>
        <taxon>Tracheophyta</taxon>
        <taxon>Spermatophyta</taxon>
        <taxon>Magnoliopsida</taxon>
        <taxon>eudicotyledons</taxon>
        <taxon>Gunneridae</taxon>
        <taxon>Pentapetalae</taxon>
        <taxon>rosids</taxon>
        <taxon>fabids</taxon>
        <taxon>Fabales</taxon>
        <taxon>Fabaceae</taxon>
        <taxon>Papilionoideae</taxon>
        <taxon>50 kb inversion clade</taxon>
        <taxon>NPAAA clade</taxon>
        <taxon>Hologalegina</taxon>
        <taxon>robinioid clade</taxon>
        <taxon>Loteae</taxon>
        <taxon>Lotus</taxon>
    </lineage>
</organism>